<evidence type="ECO:0000313" key="3">
    <source>
        <dbReference type="Proteomes" id="UP000774699"/>
    </source>
</evidence>
<name>A0A8T4C7X1_9ARCH</name>
<evidence type="ECO:0000313" key="2">
    <source>
        <dbReference type="EMBL" id="MBM3282417.1"/>
    </source>
</evidence>
<feature type="compositionally biased region" description="Basic and acidic residues" evidence="1">
    <location>
        <begin position="199"/>
        <end position="222"/>
    </location>
</feature>
<dbReference type="AlphaFoldDB" id="A0A8T4C7X1"/>
<dbReference type="Gene3D" id="1.10.10.10">
    <property type="entry name" value="Winged helix-like DNA-binding domain superfamily/Winged helix DNA-binding domain"/>
    <property type="match status" value="1"/>
</dbReference>
<gene>
    <name evidence="2" type="ORF">FJY86_03710</name>
</gene>
<feature type="region of interest" description="Disordered" evidence="1">
    <location>
        <begin position="191"/>
        <end position="222"/>
    </location>
</feature>
<dbReference type="InterPro" id="IPR036388">
    <property type="entry name" value="WH-like_DNA-bd_sf"/>
</dbReference>
<sequence>MKNGLSLKEKQVLIELGKNARLSDRELASRLKTSQPTVTRIRTKLMDNGFVDRFMILPRLDKLGLRFHAFTFVRTTSLAVSKKISAWGAEQSCVVFASEGDGLRNHSVVLESVHEDYHEYALMTRSLKEKFAGQWIDVSPFFTDVSSISKFYQWHSLIEDRASKIILENVEKRVSNRERLRAALEKIPNPLERIPNPLRGREGRDEKEGKTVSPDKETENEK</sequence>
<evidence type="ECO:0000256" key="1">
    <source>
        <dbReference type="SAM" id="MobiDB-lite"/>
    </source>
</evidence>
<proteinExistence type="predicted"/>
<reference evidence="2" key="1">
    <citation type="submission" date="2019-03" db="EMBL/GenBank/DDBJ databases">
        <title>Lake Tanganyika Metagenome-Assembled Genomes (MAGs).</title>
        <authorList>
            <person name="Tran P."/>
        </authorList>
    </citation>
    <scope>NUCLEOTIDE SEQUENCE</scope>
    <source>
        <strain evidence="2">M_DeepCast_50m_m2_156</strain>
    </source>
</reference>
<dbReference type="Pfam" id="PF13412">
    <property type="entry name" value="HTH_24"/>
    <property type="match status" value="1"/>
</dbReference>
<dbReference type="InterPro" id="IPR036390">
    <property type="entry name" value="WH_DNA-bd_sf"/>
</dbReference>
<protein>
    <submittedName>
        <fullName evidence="2">Lrp/AsnC family transcriptional regulator</fullName>
    </submittedName>
</protein>
<dbReference type="SUPFAM" id="SSF46785">
    <property type="entry name" value="Winged helix' DNA-binding domain"/>
    <property type="match status" value="1"/>
</dbReference>
<dbReference type="EMBL" id="VGJJ01000030">
    <property type="protein sequence ID" value="MBM3282417.1"/>
    <property type="molecule type" value="Genomic_DNA"/>
</dbReference>
<comment type="caution">
    <text evidence="2">The sequence shown here is derived from an EMBL/GenBank/DDBJ whole genome shotgun (WGS) entry which is preliminary data.</text>
</comment>
<organism evidence="2 3">
    <name type="scientific">Candidatus Iainarchaeum sp</name>
    <dbReference type="NCBI Taxonomy" id="3101447"/>
    <lineage>
        <taxon>Archaea</taxon>
        <taxon>Candidatus Iainarchaeota</taxon>
        <taxon>Candidatus Iainarchaeia</taxon>
        <taxon>Candidatus Iainarchaeales</taxon>
        <taxon>Candidatus Iainarchaeaceae</taxon>
        <taxon>Candidatus Iainarchaeum</taxon>
    </lineage>
</organism>
<dbReference type="Proteomes" id="UP000774699">
    <property type="component" value="Unassembled WGS sequence"/>
</dbReference>
<accession>A0A8T4C7X1</accession>